<organism evidence="1 2">
    <name type="scientific">Leptosphaeria maculans (strain JN3 / isolate v23.1.3 / race Av1-4-5-6-7-8)</name>
    <name type="common">Blackleg fungus</name>
    <name type="synonym">Phoma lingam</name>
    <dbReference type="NCBI Taxonomy" id="985895"/>
    <lineage>
        <taxon>Eukaryota</taxon>
        <taxon>Fungi</taxon>
        <taxon>Dikarya</taxon>
        <taxon>Ascomycota</taxon>
        <taxon>Pezizomycotina</taxon>
        <taxon>Dothideomycetes</taxon>
        <taxon>Pleosporomycetidae</taxon>
        <taxon>Pleosporales</taxon>
        <taxon>Pleosporineae</taxon>
        <taxon>Leptosphaeriaceae</taxon>
        <taxon>Plenodomus</taxon>
        <taxon>Plenodomus lingam/Leptosphaeria maculans species complex</taxon>
    </lineage>
</organism>
<dbReference type="VEuPathDB" id="FungiDB:LEMA_uP088740.1"/>
<accession>E5A7P0</accession>
<sequence length="56" mass="6273">MPLHHGEIAVVTTPMFIYRHEAIGIVSLRIDGNAAILGIIDRSLSSRLSQPYQERE</sequence>
<dbReference type="Proteomes" id="UP000002668">
    <property type="component" value="Genome"/>
</dbReference>
<dbReference type="EMBL" id="FP929136">
    <property type="protein sequence ID" value="CBX99635.1"/>
    <property type="molecule type" value="Genomic_DNA"/>
</dbReference>
<dbReference type="AlphaFoldDB" id="E5A7P0"/>
<gene>
    <name evidence="1" type="ORF">LEMA_uP088740.1</name>
</gene>
<proteinExistence type="predicted"/>
<protein>
    <submittedName>
        <fullName evidence="1">Uncharacterized protein</fullName>
    </submittedName>
</protein>
<name>E5A7P0_LEPMJ</name>
<reference evidence="2" key="1">
    <citation type="journal article" date="2011" name="Nat. Commun.">
        <title>Effector diversification within compartments of the Leptosphaeria maculans genome affected by Repeat-Induced Point mutations.</title>
        <authorList>
            <person name="Rouxel T."/>
            <person name="Grandaubert J."/>
            <person name="Hane J.K."/>
            <person name="Hoede C."/>
            <person name="van de Wouw A.P."/>
            <person name="Couloux A."/>
            <person name="Dominguez V."/>
            <person name="Anthouard V."/>
            <person name="Bally P."/>
            <person name="Bourras S."/>
            <person name="Cozijnsen A.J."/>
            <person name="Ciuffetti L.M."/>
            <person name="Degrave A."/>
            <person name="Dilmaghani A."/>
            <person name="Duret L."/>
            <person name="Fudal I."/>
            <person name="Goodwin S.B."/>
            <person name="Gout L."/>
            <person name="Glaser N."/>
            <person name="Linglin J."/>
            <person name="Kema G.H.J."/>
            <person name="Lapalu N."/>
            <person name="Lawrence C.B."/>
            <person name="May K."/>
            <person name="Meyer M."/>
            <person name="Ollivier B."/>
            <person name="Poulain J."/>
            <person name="Schoch C.L."/>
            <person name="Simon A."/>
            <person name="Spatafora J.W."/>
            <person name="Stachowiak A."/>
            <person name="Turgeon B.G."/>
            <person name="Tyler B.M."/>
            <person name="Vincent D."/>
            <person name="Weissenbach J."/>
            <person name="Amselem J."/>
            <person name="Quesneville H."/>
            <person name="Oliver R.P."/>
            <person name="Wincker P."/>
            <person name="Balesdent M.-H."/>
            <person name="Howlett B.J."/>
        </authorList>
    </citation>
    <scope>NUCLEOTIDE SEQUENCE [LARGE SCALE GENOMIC DNA]</scope>
    <source>
        <strain evidence="2">JN3 / isolate v23.1.3 / race Av1-4-5-6-7-8</strain>
    </source>
</reference>
<dbReference type="InParanoid" id="E5A7P0"/>
<evidence type="ECO:0000313" key="2">
    <source>
        <dbReference type="Proteomes" id="UP000002668"/>
    </source>
</evidence>
<evidence type="ECO:0000313" key="1">
    <source>
        <dbReference type="EMBL" id="CBX99635.1"/>
    </source>
</evidence>
<dbReference type="HOGENOM" id="CLU_3014631_0_0_1"/>
<keyword evidence="2" id="KW-1185">Reference proteome</keyword>